<evidence type="ECO:0000256" key="5">
    <source>
        <dbReference type="ARBA" id="ARBA00023136"/>
    </source>
</evidence>
<dbReference type="PRINTS" id="PR00260">
    <property type="entry name" value="CHEMTRNSDUCR"/>
</dbReference>
<dbReference type="InterPro" id="IPR004089">
    <property type="entry name" value="MCPsignal_dom"/>
</dbReference>
<organism evidence="12 13">
    <name type="scientific">Reinekea thalattae</name>
    <dbReference type="NCBI Taxonomy" id="2593301"/>
    <lineage>
        <taxon>Bacteria</taxon>
        <taxon>Pseudomonadati</taxon>
        <taxon>Pseudomonadota</taxon>
        <taxon>Gammaproteobacteria</taxon>
        <taxon>Oceanospirillales</taxon>
        <taxon>Saccharospirillaceae</taxon>
        <taxon>Reinekea</taxon>
    </lineage>
</organism>
<keyword evidence="6 8" id="KW-0807">Transducer</keyword>
<dbReference type="Pfam" id="PF00015">
    <property type="entry name" value="MCPsignal"/>
    <property type="match status" value="1"/>
</dbReference>
<keyword evidence="2" id="KW-1003">Cell membrane</keyword>
<dbReference type="Proteomes" id="UP000321764">
    <property type="component" value="Unassembled WGS sequence"/>
</dbReference>
<dbReference type="Gene3D" id="1.10.287.950">
    <property type="entry name" value="Methyl-accepting chemotaxis protein"/>
    <property type="match status" value="1"/>
</dbReference>
<dbReference type="CDD" id="cd11386">
    <property type="entry name" value="MCP_signal"/>
    <property type="match status" value="1"/>
</dbReference>
<evidence type="ECO:0000313" key="12">
    <source>
        <dbReference type="EMBL" id="TXR54515.1"/>
    </source>
</evidence>
<keyword evidence="5 10" id="KW-0472">Membrane</keyword>
<dbReference type="GO" id="GO:0004888">
    <property type="term" value="F:transmembrane signaling receptor activity"/>
    <property type="evidence" value="ECO:0007669"/>
    <property type="project" value="InterPro"/>
</dbReference>
<evidence type="ECO:0000256" key="10">
    <source>
        <dbReference type="SAM" id="Phobius"/>
    </source>
</evidence>
<accession>A0A5C8Z8Q1</accession>
<dbReference type="InterPro" id="IPR004010">
    <property type="entry name" value="Double_Cache_2"/>
</dbReference>
<evidence type="ECO:0000256" key="3">
    <source>
        <dbReference type="ARBA" id="ARBA00022692"/>
    </source>
</evidence>
<dbReference type="PROSITE" id="PS50111">
    <property type="entry name" value="CHEMOTAXIS_TRANSDUC_2"/>
    <property type="match status" value="1"/>
</dbReference>
<reference evidence="12 13" key="1">
    <citation type="submission" date="2019-07" db="EMBL/GenBank/DDBJ databases">
        <title>Reinekea sp. strain SSH23 genome sequencing and assembly.</title>
        <authorList>
            <person name="Kim I."/>
        </authorList>
    </citation>
    <scope>NUCLEOTIDE SEQUENCE [LARGE SCALE GENOMIC DNA]</scope>
    <source>
        <strain evidence="12 13">SSH23</strain>
    </source>
</reference>
<keyword evidence="13" id="KW-1185">Reference proteome</keyword>
<comment type="caution">
    <text evidence="12">The sequence shown here is derived from an EMBL/GenBank/DDBJ whole genome shotgun (WGS) entry which is preliminary data.</text>
</comment>
<dbReference type="SUPFAM" id="SSF58104">
    <property type="entry name" value="Methyl-accepting chemotaxis protein (MCP) signaling domain"/>
    <property type="match status" value="1"/>
</dbReference>
<dbReference type="PANTHER" id="PTHR32089">
    <property type="entry name" value="METHYL-ACCEPTING CHEMOTAXIS PROTEIN MCPB"/>
    <property type="match status" value="1"/>
</dbReference>
<feature type="domain" description="Methyl-accepting transducer" evidence="11">
    <location>
        <begin position="259"/>
        <end position="502"/>
    </location>
</feature>
<comment type="similarity">
    <text evidence="7">Belongs to the methyl-accepting chemotaxis (MCP) protein family.</text>
</comment>
<comment type="subcellular location">
    <subcellularLocation>
        <location evidence="1">Cell membrane</location>
        <topology evidence="1">Multi-pass membrane protein</topology>
    </subcellularLocation>
</comment>
<name>A0A5C8Z8Q1_9GAMM</name>
<dbReference type="GO" id="GO:0007165">
    <property type="term" value="P:signal transduction"/>
    <property type="evidence" value="ECO:0007669"/>
    <property type="project" value="UniProtKB-KW"/>
</dbReference>
<evidence type="ECO:0000259" key="11">
    <source>
        <dbReference type="PROSITE" id="PS50111"/>
    </source>
</evidence>
<feature type="transmembrane region" description="Helical" evidence="10">
    <location>
        <begin position="172"/>
        <end position="194"/>
    </location>
</feature>
<dbReference type="Pfam" id="PF08269">
    <property type="entry name" value="dCache_2"/>
    <property type="match status" value="1"/>
</dbReference>
<dbReference type="SMART" id="SM01049">
    <property type="entry name" value="Cache_2"/>
    <property type="match status" value="1"/>
</dbReference>
<feature type="transmembrane region" description="Helical" evidence="10">
    <location>
        <begin position="7"/>
        <end position="29"/>
    </location>
</feature>
<feature type="compositionally biased region" description="Polar residues" evidence="9">
    <location>
        <begin position="317"/>
        <end position="327"/>
    </location>
</feature>
<proteinExistence type="inferred from homology"/>
<dbReference type="InterPro" id="IPR033480">
    <property type="entry name" value="sCache_2"/>
</dbReference>
<dbReference type="AlphaFoldDB" id="A0A5C8Z8Q1"/>
<dbReference type="PANTHER" id="PTHR32089:SF112">
    <property type="entry name" value="LYSOZYME-LIKE PROTEIN-RELATED"/>
    <property type="match status" value="1"/>
</dbReference>
<feature type="region of interest" description="Disordered" evidence="9">
    <location>
        <begin position="307"/>
        <end position="327"/>
    </location>
</feature>
<gene>
    <name evidence="12" type="ORF">FME95_08265</name>
</gene>
<dbReference type="OrthoDB" id="2489132at2"/>
<dbReference type="GO" id="GO:0006935">
    <property type="term" value="P:chemotaxis"/>
    <property type="evidence" value="ECO:0007669"/>
    <property type="project" value="InterPro"/>
</dbReference>
<evidence type="ECO:0000256" key="7">
    <source>
        <dbReference type="ARBA" id="ARBA00029447"/>
    </source>
</evidence>
<dbReference type="EMBL" id="VKAD01000001">
    <property type="protein sequence ID" value="TXR54515.1"/>
    <property type="molecule type" value="Genomic_DNA"/>
</dbReference>
<sequence>MKLSKQLGILVILFAIGLVTLSILSLNIIKDNLIEARKHEIQSVLALTKQQINHYVDLEKSGALTHEQAVEEVIEMLSTVRFGDSYIWANGDDARSKVHPNQSQLGKYQESYAPALKALAAEEFVFSEGDFPKSGSQGLYPKINGMTMIPEWKWVFGYGVYVDDLNEDFKNIAFYFLMVGAIILGLIVVASYFISHMIVRNILKNIGGEPRYVTAVTSRIAEGYLNEEIKGNFSEHSMMGYVQKMQNALKDMVHKIQQGSELLNNSSRALNEQMENILSASKKSSEASQSTAAAIQELSASIESIANSASETEKNSEASFEMSSRGESIVQNSAQSISEISSQINLSTEEISTLQKRSAEIGNVVKEILEIADQTNLLALNAAIEAARAGEQGRGFAVVADEVRKLASRTATATSEITDTINLVQSDTESVASTMQAVLPKVEHSVETSNEVTEMLTHIRTASDENLNKIREMTHSSIEQNKATQSLAEHAEEISSVMQETAEAIANSKKATNDLSDLAQELHNSVSYFKL</sequence>
<dbReference type="GO" id="GO:0005886">
    <property type="term" value="C:plasma membrane"/>
    <property type="evidence" value="ECO:0007669"/>
    <property type="project" value="UniProtKB-SubCell"/>
</dbReference>
<dbReference type="Gene3D" id="3.30.450.20">
    <property type="entry name" value="PAS domain"/>
    <property type="match status" value="1"/>
</dbReference>
<evidence type="ECO:0000256" key="6">
    <source>
        <dbReference type="ARBA" id="ARBA00023224"/>
    </source>
</evidence>
<evidence type="ECO:0000313" key="13">
    <source>
        <dbReference type="Proteomes" id="UP000321764"/>
    </source>
</evidence>
<keyword evidence="4 10" id="KW-1133">Transmembrane helix</keyword>
<dbReference type="RefSeq" id="WP_147713913.1">
    <property type="nucleotide sequence ID" value="NZ_VKAD01000001.1"/>
</dbReference>
<evidence type="ECO:0000256" key="4">
    <source>
        <dbReference type="ARBA" id="ARBA00022989"/>
    </source>
</evidence>
<evidence type="ECO:0000256" key="2">
    <source>
        <dbReference type="ARBA" id="ARBA00022475"/>
    </source>
</evidence>
<protein>
    <submittedName>
        <fullName evidence="12">Methyl-accepting chemotaxis protein</fullName>
    </submittedName>
</protein>
<evidence type="ECO:0000256" key="1">
    <source>
        <dbReference type="ARBA" id="ARBA00004651"/>
    </source>
</evidence>
<dbReference type="SMART" id="SM00283">
    <property type="entry name" value="MA"/>
    <property type="match status" value="1"/>
</dbReference>
<keyword evidence="3 10" id="KW-0812">Transmembrane</keyword>
<evidence type="ECO:0000256" key="9">
    <source>
        <dbReference type="SAM" id="MobiDB-lite"/>
    </source>
</evidence>
<dbReference type="InterPro" id="IPR004090">
    <property type="entry name" value="Chemotax_Me-accpt_rcpt"/>
</dbReference>
<evidence type="ECO:0000256" key="8">
    <source>
        <dbReference type="PROSITE-ProRule" id="PRU00284"/>
    </source>
</evidence>
<dbReference type="FunFam" id="1.10.287.950:FF:000001">
    <property type="entry name" value="Methyl-accepting chemotaxis sensory transducer"/>
    <property type="match status" value="1"/>
</dbReference>